<dbReference type="RefSeq" id="WP_154075142.1">
    <property type="nucleotide sequence ID" value="NZ_CP045929.1"/>
</dbReference>
<evidence type="ECO:0000259" key="1">
    <source>
        <dbReference type="Pfam" id="PF05076"/>
    </source>
</evidence>
<dbReference type="AlphaFoldDB" id="A0A5Q3Q2G2"/>
<organism evidence="2 3">
    <name type="scientific">Allosaccharopolyspora coralli</name>
    <dbReference type="NCBI Taxonomy" id="2665642"/>
    <lineage>
        <taxon>Bacteria</taxon>
        <taxon>Bacillati</taxon>
        <taxon>Actinomycetota</taxon>
        <taxon>Actinomycetes</taxon>
        <taxon>Pseudonocardiales</taxon>
        <taxon>Pseudonocardiaceae</taxon>
        <taxon>Allosaccharopolyspora</taxon>
    </lineage>
</organism>
<dbReference type="Proteomes" id="UP000371041">
    <property type="component" value="Chromosome"/>
</dbReference>
<dbReference type="EMBL" id="CP045929">
    <property type="protein sequence ID" value="QGK68533.1"/>
    <property type="molecule type" value="Genomic_DNA"/>
</dbReference>
<keyword evidence="3" id="KW-1185">Reference proteome</keyword>
<gene>
    <name evidence="2" type="ORF">GIY23_02250</name>
</gene>
<evidence type="ECO:0000313" key="3">
    <source>
        <dbReference type="Proteomes" id="UP000371041"/>
    </source>
</evidence>
<evidence type="ECO:0000313" key="2">
    <source>
        <dbReference type="EMBL" id="QGK68533.1"/>
    </source>
</evidence>
<reference evidence="3" key="1">
    <citation type="submission" date="2019-11" db="EMBL/GenBank/DDBJ databases">
        <title>The complete genome sequence of Saccharopolyspora sp. E2A.</title>
        <authorList>
            <person name="Zhang G."/>
        </authorList>
    </citation>
    <scope>NUCLEOTIDE SEQUENCE [LARGE SCALE GENOMIC DNA]</scope>
    <source>
        <strain evidence="3">E2A</strain>
    </source>
</reference>
<name>A0A5Q3Q2G2_9PSEU</name>
<protein>
    <submittedName>
        <fullName evidence="2">Suppressor of fused domain protein</fullName>
    </submittedName>
</protein>
<proteinExistence type="predicted"/>
<sequence length="186" mass="20207">MSRFSGFPAHIEHHVGRVRGADSRDATGPDGTRDRGYHLVHCDHHDGSHVSMLTSGLRDHLAGAPLPQELVCTAHADQALHARHLVAVVAELLVGSRSRIGYGALVVNDRTLLPDTEIAGALAGPHPYLADTFDIVPYAGEPALQLITLIPVTRPESQLVARAGSDALYDQWEHHDVDLTDLYRRS</sequence>
<dbReference type="KEGG" id="sace:GIY23_02250"/>
<feature type="domain" description="Suppressor of fused-like" evidence="1">
    <location>
        <begin position="38"/>
        <end position="185"/>
    </location>
</feature>
<accession>A0A5Q3Q2G2</accession>
<dbReference type="Pfam" id="PF05076">
    <property type="entry name" value="SUFU"/>
    <property type="match status" value="1"/>
</dbReference>
<dbReference type="InterPro" id="IPR020941">
    <property type="entry name" value="SUFU-like_domain"/>
</dbReference>